<evidence type="ECO:0000256" key="8">
    <source>
        <dbReference type="SAM" id="MobiDB-lite"/>
    </source>
</evidence>
<evidence type="ECO:0000313" key="11">
    <source>
        <dbReference type="Proteomes" id="UP000650467"/>
    </source>
</evidence>
<feature type="region of interest" description="Disordered" evidence="8">
    <location>
        <begin position="345"/>
        <end position="384"/>
    </location>
</feature>
<dbReference type="FunFam" id="3.40.50.300:FF:000019">
    <property type="entry name" value="Translation initiation factor IF-2"/>
    <property type="match status" value="1"/>
</dbReference>
<dbReference type="InterPro" id="IPR044145">
    <property type="entry name" value="IF2_II"/>
</dbReference>
<reference evidence="10" key="1">
    <citation type="journal article" date="2020" name="bioRxiv">
        <title>Comparative genomics of Chlamydomonas.</title>
        <authorList>
            <person name="Craig R.J."/>
            <person name="Hasan A.R."/>
            <person name="Ness R.W."/>
            <person name="Keightley P.D."/>
        </authorList>
    </citation>
    <scope>NUCLEOTIDE SEQUENCE</scope>
    <source>
        <strain evidence="10">SAG 7.73</strain>
    </source>
</reference>
<gene>
    <name evidence="10" type="ORF">HXX76_007580</name>
</gene>
<dbReference type="CDD" id="cd03692">
    <property type="entry name" value="mtIF2_IVc"/>
    <property type="match status" value="1"/>
</dbReference>
<feature type="domain" description="Tr-type G" evidence="9">
    <location>
        <begin position="477"/>
        <end position="649"/>
    </location>
</feature>
<dbReference type="InterPro" id="IPR000178">
    <property type="entry name" value="TF_IF2_bacterial-like"/>
</dbReference>
<keyword evidence="11" id="KW-1185">Reference proteome</keyword>
<evidence type="ECO:0000256" key="6">
    <source>
        <dbReference type="ARBA" id="ARBA00025162"/>
    </source>
</evidence>
<dbReference type="Gene3D" id="2.40.30.10">
    <property type="entry name" value="Translation factors"/>
    <property type="match status" value="2"/>
</dbReference>
<dbReference type="GO" id="GO:0003743">
    <property type="term" value="F:translation initiation factor activity"/>
    <property type="evidence" value="ECO:0007669"/>
    <property type="project" value="UniProtKB-KW"/>
</dbReference>
<dbReference type="PANTHER" id="PTHR43381">
    <property type="entry name" value="TRANSLATION INITIATION FACTOR IF-2-RELATED"/>
    <property type="match status" value="1"/>
</dbReference>
<feature type="compositionally biased region" description="Basic residues" evidence="8">
    <location>
        <begin position="349"/>
        <end position="359"/>
    </location>
</feature>
<dbReference type="NCBIfam" id="TIGR00487">
    <property type="entry name" value="IF-2"/>
    <property type="match status" value="1"/>
</dbReference>
<dbReference type="InterPro" id="IPR053905">
    <property type="entry name" value="EF-G-like_DII"/>
</dbReference>
<feature type="compositionally biased region" description="Pro residues" evidence="8">
    <location>
        <begin position="58"/>
        <end position="81"/>
    </location>
</feature>
<dbReference type="InterPro" id="IPR009000">
    <property type="entry name" value="Transl_B-barrel_sf"/>
</dbReference>
<dbReference type="InterPro" id="IPR023115">
    <property type="entry name" value="TIF_IF2_dom3"/>
</dbReference>
<dbReference type="Gene3D" id="3.40.50.10050">
    <property type="entry name" value="Translation initiation factor IF- 2, domain 3"/>
    <property type="match status" value="1"/>
</dbReference>
<dbReference type="FunFam" id="3.40.50.10050:FF:000001">
    <property type="entry name" value="Translation initiation factor IF-2"/>
    <property type="match status" value="1"/>
</dbReference>
<dbReference type="SUPFAM" id="SSF52540">
    <property type="entry name" value="P-loop containing nucleoside triphosphate hydrolases"/>
    <property type="match status" value="1"/>
</dbReference>
<comment type="similarity">
    <text evidence="1">Belongs to the TRAFAC class translation factor GTPase superfamily. Classic translation factor GTPase family. IF-2 subfamily.</text>
</comment>
<dbReference type="CDD" id="cd01887">
    <property type="entry name" value="IF2_eIF5B"/>
    <property type="match status" value="1"/>
</dbReference>
<keyword evidence="4" id="KW-0648">Protein biosynthesis</keyword>
<keyword evidence="3" id="KW-0547">Nucleotide-binding</keyword>
<feature type="region of interest" description="Disordered" evidence="8">
    <location>
        <begin position="1"/>
        <end position="313"/>
    </location>
</feature>
<dbReference type="GO" id="GO:0003924">
    <property type="term" value="F:GTPase activity"/>
    <property type="evidence" value="ECO:0007669"/>
    <property type="project" value="InterPro"/>
</dbReference>
<dbReference type="EMBL" id="JAEHOC010000016">
    <property type="protein sequence ID" value="KAG2434689.1"/>
    <property type="molecule type" value="Genomic_DNA"/>
</dbReference>
<dbReference type="PROSITE" id="PS51722">
    <property type="entry name" value="G_TR_2"/>
    <property type="match status" value="1"/>
</dbReference>
<feature type="compositionally biased region" description="Low complexity" evidence="8">
    <location>
        <begin position="267"/>
        <end position="288"/>
    </location>
</feature>
<feature type="compositionally biased region" description="Pro residues" evidence="8">
    <location>
        <begin position="90"/>
        <end position="117"/>
    </location>
</feature>
<organism evidence="10 11">
    <name type="scientific">Chlamydomonas incerta</name>
    <dbReference type="NCBI Taxonomy" id="51695"/>
    <lineage>
        <taxon>Eukaryota</taxon>
        <taxon>Viridiplantae</taxon>
        <taxon>Chlorophyta</taxon>
        <taxon>core chlorophytes</taxon>
        <taxon>Chlorophyceae</taxon>
        <taxon>CS clade</taxon>
        <taxon>Chlamydomonadales</taxon>
        <taxon>Chlamydomonadaceae</taxon>
        <taxon>Chlamydomonas</taxon>
    </lineage>
</organism>
<dbReference type="PROSITE" id="PS01176">
    <property type="entry name" value="IF2"/>
    <property type="match status" value="1"/>
</dbReference>
<dbReference type="Gene3D" id="3.40.50.300">
    <property type="entry name" value="P-loop containing nucleotide triphosphate hydrolases"/>
    <property type="match status" value="1"/>
</dbReference>
<dbReference type="HAMAP" id="MF_00100_B">
    <property type="entry name" value="IF_2_B"/>
    <property type="match status" value="1"/>
</dbReference>
<dbReference type="SUPFAM" id="SSF50447">
    <property type="entry name" value="Translation proteins"/>
    <property type="match status" value="2"/>
</dbReference>
<dbReference type="Proteomes" id="UP000650467">
    <property type="component" value="Unassembled WGS sequence"/>
</dbReference>
<dbReference type="NCBIfam" id="TIGR00231">
    <property type="entry name" value="small_GTP"/>
    <property type="match status" value="1"/>
</dbReference>
<feature type="compositionally biased region" description="Pro residues" evidence="8">
    <location>
        <begin position="134"/>
        <end position="159"/>
    </location>
</feature>
<feature type="compositionally biased region" description="Pro residues" evidence="8">
    <location>
        <begin position="184"/>
        <end position="215"/>
    </location>
</feature>
<dbReference type="SUPFAM" id="SSF52156">
    <property type="entry name" value="Initiation factor IF2/eIF5b, domain 3"/>
    <property type="match status" value="1"/>
</dbReference>
<dbReference type="InterPro" id="IPR000795">
    <property type="entry name" value="T_Tr_GTP-bd_dom"/>
</dbReference>
<name>A0A835T6E3_CHLIN</name>
<dbReference type="AlphaFoldDB" id="A0A835T6E3"/>
<feature type="compositionally biased region" description="Polar residues" evidence="8">
    <location>
        <begin position="12"/>
        <end position="23"/>
    </location>
</feature>
<dbReference type="PANTHER" id="PTHR43381:SF5">
    <property type="entry name" value="TR-TYPE G DOMAIN-CONTAINING PROTEIN"/>
    <property type="match status" value="1"/>
</dbReference>
<protein>
    <recommendedName>
        <fullName evidence="7">Translation initiation factor IF-2, chloroplastic</fullName>
    </recommendedName>
</protein>
<dbReference type="InterPro" id="IPR027417">
    <property type="entry name" value="P-loop_NTPase"/>
</dbReference>
<keyword evidence="2" id="KW-0396">Initiation factor</keyword>
<keyword evidence="5" id="KW-0342">GTP-binding</keyword>
<dbReference type="Pfam" id="PF00009">
    <property type="entry name" value="GTP_EFTU"/>
    <property type="match status" value="1"/>
</dbReference>
<dbReference type="InterPro" id="IPR036925">
    <property type="entry name" value="TIF_IF2_dom3_sf"/>
</dbReference>
<comment type="function">
    <text evidence="6">One of the essential components for the initiation of protein synthesis. Protects formylmethionyl-tRNA from spontaneous hydrolysis and promotes its binding to the 30S ribosomal subunits. Also involved in the hydrolysis of GTP during the formation of the 70S ribosomal complex.</text>
</comment>
<feature type="compositionally biased region" description="Pro residues" evidence="8">
    <location>
        <begin position="224"/>
        <end position="237"/>
    </location>
</feature>
<evidence type="ECO:0000259" key="9">
    <source>
        <dbReference type="PROSITE" id="PS51722"/>
    </source>
</evidence>
<dbReference type="CDD" id="cd03702">
    <property type="entry name" value="IF2_mtIF2_II"/>
    <property type="match status" value="1"/>
</dbReference>
<proteinExistence type="inferred from homology"/>
<feature type="compositionally biased region" description="Low complexity" evidence="8">
    <location>
        <begin position="165"/>
        <end position="183"/>
    </location>
</feature>
<sequence>MVAHSLIGGAAATQSVVSTSQAASKAAMVAGSGSRVRRNIVAAAGPGPAGPGSLTKPSMPPPSRPSAPPPPAQLSRPPPPGAGNSALSRPGPPPPARPGGPAPPPPLRNAPAPPPPQQGAGAPAGNGNGNGAAAPPPRPAMPAPPAPPTAQPLTRPPVSNPFANLPPVSAPSAPSSAAPVPLTAAPPPPRPAPPPPRPAPPPARPQQRAPPPRPNGGPNAVQAAPPPRAFGAPPRPGAPAAGAAAAAAPATSYGASSVPLSRPPSRPDLLPRQPASSAPTTQAADAAAGPGGAGELVRPNPPSLRVLEPLMGRGGRGSMDIEVVEEDDIGDLFDEEDMEFVNKGPALKSKGKKGAKRKEKVTAEMKREARRQREASRMEKARAGRRDKEEIFEVGDEGMSLHDLAQLLQVDESEVVRALFMKGIAMSMGQQLDKNTVKVVAAEYEVVVVDKEAVLVTDAAKKRTEFVTEEDIEDLAPRPPVVTVMGHVDHGKTSLLDYIRKARVAAGEAGGITQAIGAYNTEVEVEGEVKTICFLDTPGHEAFSAMRARGAQVTDMAIIIVAADDGVRPQTREAVAHAQAAGVPIVVAINKIDKPGADVDRVKQELLELNLVPEEWGGSTPMCPVSAKKGTGVQDLLTQLLWLAEEKSLMSNPLRPARGTVIEANLDKKRGPIATLLVQAGTLRPGDIVRAGASYGKVRSLTNDLGRPLADAGPSIAVQLTGLNSVPAAGEEFEVCPSEQAARTAAMEFEEKYKVQRMLDMSGGGSMVTLASLATVDEDQEALQRLNLIIKADTSGMVEAIKAALSMLPQQSVVLRFLLSGAGDLNVSDVDLAAASGGLVLAFNLEPDEAVSSHAKRLGVNVKSYKIIYELIDDVKAAMEGKLKLVEERVPQGTAVVKAVFGTGKKRVAGCSVTEGKLTKSGYVTVKRGSGKNATVVYDGKLSSLRRVKDIVEEVSAGLECGAGCDGFTDWSEGDQLECYLLVTKSRRLEDARATTAVDVSTLA</sequence>
<dbReference type="InterPro" id="IPR015760">
    <property type="entry name" value="TIF_IF2"/>
</dbReference>
<feature type="compositionally biased region" description="Basic and acidic residues" evidence="8">
    <location>
        <begin position="360"/>
        <end position="384"/>
    </location>
</feature>
<dbReference type="PRINTS" id="PR00315">
    <property type="entry name" value="ELONGATNFCT"/>
</dbReference>
<evidence type="ECO:0000256" key="2">
    <source>
        <dbReference type="ARBA" id="ARBA00022540"/>
    </source>
</evidence>
<accession>A0A835T6E3</accession>
<dbReference type="Pfam" id="PF22042">
    <property type="entry name" value="EF-G_D2"/>
    <property type="match status" value="1"/>
</dbReference>
<dbReference type="GO" id="GO:0005737">
    <property type="term" value="C:cytoplasm"/>
    <property type="evidence" value="ECO:0007669"/>
    <property type="project" value="TreeGrafter"/>
</dbReference>
<feature type="compositionally biased region" description="Low complexity" evidence="8">
    <location>
        <begin position="238"/>
        <end position="260"/>
    </location>
</feature>
<dbReference type="Pfam" id="PF11987">
    <property type="entry name" value="IF-2"/>
    <property type="match status" value="1"/>
</dbReference>
<comment type="caution">
    <text evidence="10">The sequence shown here is derived from an EMBL/GenBank/DDBJ whole genome shotgun (WGS) entry which is preliminary data.</text>
</comment>
<evidence type="ECO:0000256" key="3">
    <source>
        <dbReference type="ARBA" id="ARBA00022741"/>
    </source>
</evidence>
<evidence type="ECO:0000256" key="1">
    <source>
        <dbReference type="ARBA" id="ARBA00007733"/>
    </source>
</evidence>
<dbReference type="Pfam" id="PF04760">
    <property type="entry name" value="IF2_N"/>
    <property type="match status" value="1"/>
</dbReference>
<dbReference type="FunFam" id="2.40.30.10:FF:000054">
    <property type="entry name" value="Translation initiation factor IF-2"/>
    <property type="match status" value="1"/>
</dbReference>
<evidence type="ECO:0000313" key="10">
    <source>
        <dbReference type="EMBL" id="KAG2434689.1"/>
    </source>
</evidence>
<dbReference type="OrthoDB" id="361630at2759"/>
<evidence type="ECO:0000256" key="5">
    <source>
        <dbReference type="ARBA" id="ARBA00023134"/>
    </source>
</evidence>
<dbReference type="InterPro" id="IPR006847">
    <property type="entry name" value="IF2_N"/>
</dbReference>
<dbReference type="FunFam" id="2.40.30.10:FF:000008">
    <property type="entry name" value="Translation initiation factor IF-2"/>
    <property type="match status" value="1"/>
</dbReference>
<dbReference type="InterPro" id="IPR005225">
    <property type="entry name" value="Small_GTP-bd"/>
</dbReference>
<dbReference type="GO" id="GO:0005525">
    <property type="term" value="F:GTP binding"/>
    <property type="evidence" value="ECO:0007669"/>
    <property type="project" value="UniProtKB-KW"/>
</dbReference>
<evidence type="ECO:0000256" key="7">
    <source>
        <dbReference type="ARBA" id="ARBA00044105"/>
    </source>
</evidence>
<evidence type="ECO:0000256" key="4">
    <source>
        <dbReference type="ARBA" id="ARBA00022917"/>
    </source>
</evidence>